<dbReference type="InterPro" id="IPR036047">
    <property type="entry name" value="F-box-like_dom_sf"/>
</dbReference>
<dbReference type="InterPro" id="IPR057712">
    <property type="entry name" value="DUF7952"/>
</dbReference>
<feature type="region of interest" description="Disordered" evidence="1">
    <location>
        <begin position="738"/>
        <end position="761"/>
    </location>
</feature>
<dbReference type="NCBIfam" id="TIGR01640">
    <property type="entry name" value="F_box_assoc_1"/>
    <property type="match status" value="1"/>
</dbReference>
<proteinExistence type="predicted"/>
<accession>A0A8K0MST8</accession>
<name>A0A8K0MST8_9ROSA</name>
<protein>
    <recommendedName>
        <fullName evidence="2">F-box domain-containing protein</fullName>
    </recommendedName>
</protein>
<dbReference type="InterPro" id="IPR001810">
    <property type="entry name" value="F-box_dom"/>
</dbReference>
<evidence type="ECO:0000256" key="1">
    <source>
        <dbReference type="SAM" id="MobiDB-lite"/>
    </source>
</evidence>
<organism evidence="3 4">
    <name type="scientific">Rhamnella rubrinervis</name>
    <dbReference type="NCBI Taxonomy" id="2594499"/>
    <lineage>
        <taxon>Eukaryota</taxon>
        <taxon>Viridiplantae</taxon>
        <taxon>Streptophyta</taxon>
        <taxon>Embryophyta</taxon>
        <taxon>Tracheophyta</taxon>
        <taxon>Spermatophyta</taxon>
        <taxon>Magnoliopsida</taxon>
        <taxon>eudicotyledons</taxon>
        <taxon>Gunneridae</taxon>
        <taxon>Pentapetalae</taxon>
        <taxon>rosids</taxon>
        <taxon>fabids</taxon>
        <taxon>Rosales</taxon>
        <taxon>Rhamnaceae</taxon>
        <taxon>rhamnoid group</taxon>
        <taxon>Rhamneae</taxon>
        <taxon>Rhamnella</taxon>
    </lineage>
</organism>
<dbReference type="Gene3D" id="1.20.1280.50">
    <property type="match status" value="1"/>
</dbReference>
<dbReference type="PANTHER" id="PTHR31672">
    <property type="entry name" value="BNACNNG10540D PROTEIN"/>
    <property type="match status" value="1"/>
</dbReference>
<dbReference type="Proteomes" id="UP000796880">
    <property type="component" value="Unassembled WGS sequence"/>
</dbReference>
<dbReference type="InterPro" id="IPR006527">
    <property type="entry name" value="F-box-assoc_dom_typ1"/>
</dbReference>
<dbReference type="PANTHER" id="PTHR31672:SF10">
    <property type="entry name" value="F-BOX DOMAIN-CONTAINING PROTEIN"/>
    <property type="match status" value="1"/>
</dbReference>
<dbReference type="EMBL" id="VOIH02000001">
    <property type="protein sequence ID" value="KAF3456230.1"/>
    <property type="molecule type" value="Genomic_DNA"/>
</dbReference>
<dbReference type="Pfam" id="PF07734">
    <property type="entry name" value="FBA_1"/>
    <property type="match status" value="1"/>
</dbReference>
<dbReference type="AlphaFoldDB" id="A0A8K0MST8"/>
<evidence type="ECO:0000313" key="4">
    <source>
        <dbReference type="Proteomes" id="UP000796880"/>
    </source>
</evidence>
<sequence length="849" mass="98374">MASPRKRGKITNESMENWIDCCSGKRKKFTSERMENWIASRSGKRKKITSERMENEIATPRKRRKIASEGMEEDRKRGRKEKPTTNNTTTNAVDVIVKDVMDHILRKLPLKDLVRFKCVCKAWNSSIPRIAKSTHGPRKIIVIPGESDPCKSIKIVDIEAAAAAAAFSPNTDIDSDSETETEEMVQRIKLPQNAPGKVVGSCNGLLFLEFERKRKKFVLWNPLIKEFKILPVLQPSKKMLDFSSMIGFGHDGCSDDYKIVRIFAYQDSSLEALVYSLKTNSWRYLELEPPFSNNTIYELLKYTPIMATLVNGALYWSVTDLDVSHPSYYGYCSWYLNYLGFKDEPRHFRFQILQFHLADEKLRWMRAPLYVYPDSILRLMVFEGNKLCAYQNVSNFLIETWVLKGDEDDEETEEDEEIEVDELWTELMSIPLGDGRIVPETGIAPLSFVRDGKVLLCKCIDFGITSCRLYNGVRTEKLKKDLGVEGWRYEHITYEESIESLDRYNGVQRDKRMWLIYRNRRTRRRSPRLFGSGKLRFHVSTQSEFVTSRSAVQIKNRQWHGNWTADSISLSHSLTITLSPSLSVSSFSVLHPKTHYRRTFALSRSVGVVSSLSTEMRKKRGIYSTNENDKCSRVGEKHQALLPEERDEREWLKIKIPHFHKLNIDEEERKSLSEVEINAMLLGLYIFGQRWDLITKFVGSKPKGDLLCYFYGNQFRGTPTYAAWAAQEKTKKIEYERKKNEKEKEDKQKEKEKEKEEKKEVEEEQLFESEDLLLHLSELVDKNLILKITENTNLLKCGGMSTEDYIFFLNDHVGIGMLIEAFGLGTERSVLTQPGKSKGNEGKSTRERR</sequence>
<dbReference type="InterPro" id="IPR050796">
    <property type="entry name" value="SCF_F-box_component"/>
</dbReference>
<dbReference type="InterPro" id="IPR017451">
    <property type="entry name" value="F-box-assoc_interact_dom"/>
</dbReference>
<feature type="region of interest" description="Disordered" evidence="1">
    <location>
        <begin position="33"/>
        <end position="89"/>
    </location>
</feature>
<evidence type="ECO:0000259" key="2">
    <source>
        <dbReference type="SMART" id="SM00256"/>
    </source>
</evidence>
<evidence type="ECO:0000313" key="3">
    <source>
        <dbReference type="EMBL" id="KAF3456230.1"/>
    </source>
</evidence>
<feature type="compositionally biased region" description="Basic and acidic residues" evidence="1">
    <location>
        <begin position="838"/>
        <end position="849"/>
    </location>
</feature>
<dbReference type="Pfam" id="PF00646">
    <property type="entry name" value="F-box"/>
    <property type="match status" value="1"/>
</dbReference>
<feature type="domain" description="F-box" evidence="2">
    <location>
        <begin position="96"/>
        <end position="139"/>
    </location>
</feature>
<comment type="caution">
    <text evidence="3">The sequence shown here is derived from an EMBL/GenBank/DDBJ whole genome shotgun (WGS) entry which is preliminary data.</text>
</comment>
<dbReference type="Pfam" id="PF25826">
    <property type="entry name" value="DUF7952"/>
    <property type="match status" value="1"/>
</dbReference>
<dbReference type="SMART" id="SM00256">
    <property type="entry name" value="FBOX"/>
    <property type="match status" value="1"/>
</dbReference>
<feature type="region of interest" description="Disordered" evidence="1">
    <location>
        <begin position="830"/>
        <end position="849"/>
    </location>
</feature>
<reference evidence="3" key="1">
    <citation type="submission" date="2020-03" db="EMBL/GenBank/DDBJ databases">
        <title>A high-quality chromosome-level genome assembly of a woody plant with both climbing and erect habits, Rhamnella rubrinervis.</title>
        <authorList>
            <person name="Lu Z."/>
            <person name="Yang Y."/>
            <person name="Zhu X."/>
            <person name="Sun Y."/>
        </authorList>
    </citation>
    <scope>NUCLEOTIDE SEQUENCE</scope>
    <source>
        <strain evidence="3">BYM</strain>
        <tissue evidence="3">Leaf</tissue>
    </source>
</reference>
<keyword evidence="4" id="KW-1185">Reference proteome</keyword>
<dbReference type="SUPFAM" id="SSF81383">
    <property type="entry name" value="F-box domain"/>
    <property type="match status" value="1"/>
</dbReference>
<gene>
    <name evidence="3" type="ORF">FNV43_RR00880</name>
</gene>